<feature type="transmembrane region" description="Helical" evidence="11">
    <location>
        <begin position="185"/>
        <end position="204"/>
    </location>
</feature>
<evidence type="ECO:0000256" key="4">
    <source>
        <dbReference type="ARBA" id="ARBA00022475"/>
    </source>
</evidence>
<keyword evidence="8 11" id="KW-0472">Membrane</keyword>
<feature type="transmembrane region" description="Helical" evidence="11">
    <location>
        <begin position="239"/>
        <end position="261"/>
    </location>
</feature>
<organism evidence="13 14">
    <name type="scientific">Streptosporangium sandarakinum</name>
    <dbReference type="NCBI Taxonomy" id="1260955"/>
    <lineage>
        <taxon>Bacteria</taxon>
        <taxon>Bacillati</taxon>
        <taxon>Actinomycetota</taxon>
        <taxon>Actinomycetes</taxon>
        <taxon>Streptosporangiales</taxon>
        <taxon>Streptosporangiaceae</taxon>
        <taxon>Streptosporangium</taxon>
    </lineage>
</organism>
<feature type="transmembrane region" description="Helical" evidence="11">
    <location>
        <begin position="150"/>
        <end position="173"/>
    </location>
</feature>
<evidence type="ECO:0000256" key="11">
    <source>
        <dbReference type="SAM" id="Phobius"/>
    </source>
</evidence>
<proteinExistence type="inferred from homology"/>
<dbReference type="Pfam" id="PF00083">
    <property type="entry name" value="Sugar_tr"/>
    <property type="match status" value="1"/>
</dbReference>
<keyword evidence="6" id="KW-0769">Symport</keyword>
<evidence type="ECO:0000256" key="1">
    <source>
        <dbReference type="ARBA" id="ARBA00004651"/>
    </source>
</evidence>
<comment type="subcellular location">
    <subcellularLocation>
        <location evidence="1">Cell membrane</location>
        <topology evidence="1">Multi-pass membrane protein</topology>
    </subcellularLocation>
</comment>
<keyword evidence="4" id="KW-1003">Cell membrane</keyword>
<evidence type="ECO:0000256" key="7">
    <source>
        <dbReference type="ARBA" id="ARBA00022989"/>
    </source>
</evidence>
<evidence type="ECO:0000313" key="13">
    <source>
        <dbReference type="EMBL" id="NYF43821.1"/>
    </source>
</evidence>
<dbReference type="RefSeq" id="WP_179827562.1">
    <property type="nucleotide sequence ID" value="NZ_JACCCO010000003.1"/>
</dbReference>
<comment type="similarity">
    <text evidence="2">Belongs to the major facilitator superfamily. Metabolite:H+ Symporter (MHS) family (TC 2.A.1.6) family.</text>
</comment>
<dbReference type="PANTHER" id="PTHR43045">
    <property type="entry name" value="SHIKIMATE TRANSPORTER"/>
    <property type="match status" value="1"/>
</dbReference>
<dbReference type="GO" id="GO:0005886">
    <property type="term" value="C:plasma membrane"/>
    <property type="evidence" value="ECO:0007669"/>
    <property type="project" value="UniProtKB-SubCell"/>
</dbReference>
<feature type="transmembrane region" description="Helical" evidence="11">
    <location>
        <begin position="85"/>
        <end position="103"/>
    </location>
</feature>
<keyword evidence="5 11" id="KW-0812">Transmembrane</keyword>
<protein>
    <recommendedName>
        <fullName evidence="10">Putative proline/betaine transporter</fullName>
    </recommendedName>
</protein>
<dbReference type="CDD" id="cd17369">
    <property type="entry name" value="MFS_ShiA_like"/>
    <property type="match status" value="1"/>
</dbReference>
<reference evidence="13 14" key="1">
    <citation type="submission" date="2020-07" db="EMBL/GenBank/DDBJ databases">
        <title>Sequencing the genomes of 1000 actinobacteria strains.</title>
        <authorList>
            <person name="Klenk H.-P."/>
        </authorList>
    </citation>
    <scope>NUCLEOTIDE SEQUENCE [LARGE SCALE GENOMIC DNA]</scope>
    <source>
        <strain evidence="13 14">DSM 45763</strain>
    </source>
</reference>
<comment type="function">
    <text evidence="9">May be a proton symporter involved in the uptake of osmolytes such as proline and glycine betaine.</text>
</comment>
<evidence type="ECO:0000256" key="9">
    <source>
        <dbReference type="ARBA" id="ARBA00037295"/>
    </source>
</evidence>
<comment type="caution">
    <text evidence="13">The sequence shown here is derived from an EMBL/GenBank/DDBJ whole genome shotgun (WGS) entry which is preliminary data.</text>
</comment>
<feature type="transmembrane region" description="Helical" evidence="11">
    <location>
        <begin position="273"/>
        <end position="293"/>
    </location>
</feature>
<evidence type="ECO:0000256" key="10">
    <source>
        <dbReference type="ARBA" id="ARBA00039918"/>
    </source>
</evidence>
<dbReference type="GO" id="GO:0015293">
    <property type="term" value="F:symporter activity"/>
    <property type="evidence" value="ECO:0007669"/>
    <property type="project" value="UniProtKB-KW"/>
</dbReference>
<keyword evidence="3" id="KW-0813">Transport</keyword>
<dbReference type="Proteomes" id="UP000576393">
    <property type="component" value="Unassembled WGS sequence"/>
</dbReference>
<evidence type="ECO:0000256" key="5">
    <source>
        <dbReference type="ARBA" id="ARBA00022692"/>
    </source>
</evidence>
<dbReference type="AlphaFoldDB" id="A0A852VBJ1"/>
<evidence type="ECO:0000259" key="12">
    <source>
        <dbReference type="PROSITE" id="PS50850"/>
    </source>
</evidence>
<dbReference type="PROSITE" id="PS50850">
    <property type="entry name" value="MFS"/>
    <property type="match status" value="1"/>
</dbReference>
<name>A0A852VBJ1_9ACTN</name>
<gene>
    <name evidence="13" type="ORF">HDA43_006048</name>
</gene>
<feature type="transmembrane region" description="Helical" evidence="11">
    <location>
        <begin position="12"/>
        <end position="38"/>
    </location>
</feature>
<evidence type="ECO:0000313" key="14">
    <source>
        <dbReference type="Proteomes" id="UP000576393"/>
    </source>
</evidence>
<evidence type="ECO:0000256" key="2">
    <source>
        <dbReference type="ARBA" id="ARBA00008240"/>
    </source>
</evidence>
<keyword evidence="14" id="KW-1185">Reference proteome</keyword>
<feature type="transmembrane region" description="Helical" evidence="11">
    <location>
        <begin position="330"/>
        <end position="348"/>
    </location>
</feature>
<feature type="transmembrane region" description="Helical" evidence="11">
    <location>
        <begin position="399"/>
        <end position="417"/>
    </location>
</feature>
<feature type="domain" description="Major facilitator superfamily (MFS) profile" evidence="12">
    <location>
        <begin position="12"/>
        <end position="422"/>
    </location>
</feature>
<feature type="transmembrane region" description="Helical" evidence="11">
    <location>
        <begin position="50"/>
        <end position="73"/>
    </location>
</feature>
<dbReference type="Gene3D" id="1.20.1250.20">
    <property type="entry name" value="MFS general substrate transporter like domains"/>
    <property type="match status" value="2"/>
</dbReference>
<dbReference type="FunFam" id="1.20.1250.20:FF:000001">
    <property type="entry name" value="Dicarboxylate MFS transporter"/>
    <property type="match status" value="1"/>
</dbReference>
<dbReference type="SUPFAM" id="SSF103473">
    <property type="entry name" value="MFS general substrate transporter"/>
    <property type="match status" value="1"/>
</dbReference>
<dbReference type="EMBL" id="JACCCO010000003">
    <property type="protein sequence ID" value="NYF43821.1"/>
    <property type="molecule type" value="Genomic_DNA"/>
</dbReference>
<evidence type="ECO:0000256" key="3">
    <source>
        <dbReference type="ARBA" id="ARBA00022448"/>
    </source>
</evidence>
<keyword evidence="7 11" id="KW-1133">Transmembrane helix</keyword>
<feature type="transmembrane region" description="Helical" evidence="11">
    <location>
        <begin position="305"/>
        <end position="324"/>
    </location>
</feature>
<sequence length="443" mass="46828">MDTDRRQAARRVSWAAFIGTTIEWYDFFLYGTAAALIFNKQFFPAMDPVAGSIAAFGTMTVGFLARPLGGVIFGHFGDRIGRRNTLVVSLMIMGLGTTLIGLLPTYSSIGIWAAVLLVVMRIAQGVGLGGELGGAVVLTMEHAPKGRRGLFGAFPMMGTPAGMLCANLVFLGTSSLLGEESFTAWGWRVPFLLSVVLVGIGLYLRLRIEESPDYANLVERRKPVRLPVAIVLRDHWRQVLHTIGVIVGNSSVAYIFMVYILNYGEAEVGLSRTFLLTCVIGGAAVWLATAPLWAHLGDRHGLRALFSWGSVVLLAGTVAFLPIVNTGNTTLIAVFMVAMGAVLAVTHAPQGTLTAGFFPVSIRYSGTSVAYQLASLLGGGITPLIAASLFAATGTSLSITGYLTAVTVISLVSALVIPRNDAERLDGPLPAGDGRPAAAGITK</sequence>
<evidence type="ECO:0000256" key="6">
    <source>
        <dbReference type="ARBA" id="ARBA00022847"/>
    </source>
</evidence>
<dbReference type="InterPro" id="IPR005828">
    <property type="entry name" value="MFS_sugar_transport-like"/>
</dbReference>
<feature type="transmembrane region" description="Helical" evidence="11">
    <location>
        <begin position="369"/>
        <end position="393"/>
    </location>
</feature>
<accession>A0A852VBJ1</accession>
<dbReference type="PANTHER" id="PTHR43045:SF1">
    <property type="entry name" value="SHIKIMATE TRANSPORTER"/>
    <property type="match status" value="1"/>
</dbReference>
<evidence type="ECO:0000256" key="8">
    <source>
        <dbReference type="ARBA" id="ARBA00023136"/>
    </source>
</evidence>
<dbReference type="InterPro" id="IPR020846">
    <property type="entry name" value="MFS_dom"/>
</dbReference>
<dbReference type="InterPro" id="IPR036259">
    <property type="entry name" value="MFS_trans_sf"/>
</dbReference>